<evidence type="ECO:0000313" key="4">
    <source>
        <dbReference type="Proteomes" id="UP000599437"/>
    </source>
</evidence>
<dbReference type="EMBL" id="BMVO01000039">
    <property type="protein sequence ID" value="GHB31198.1"/>
    <property type="molecule type" value="Genomic_DNA"/>
</dbReference>
<keyword evidence="1" id="KW-1133">Transmembrane helix</keyword>
<feature type="transmembrane region" description="Helical" evidence="1">
    <location>
        <begin position="150"/>
        <end position="168"/>
    </location>
</feature>
<feature type="transmembrane region" description="Helical" evidence="1">
    <location>
        <begin position="174"/>
        <end position="192"/>
    </location>
</feature>
<comment type="caution">
    <text evidence="3">The sequence shown here is derived from an EMBL/GenBank/DDBJ whole genome shotgun (WGS) entry which is preliminary data.</text>
</comment>
<name>A0ABQ3EDC1_9ACTN</name>
<dbReference type="InterPro" id="IPR027417">
    <property type="entry name" value="P-loop_NTPase"/>
</dbReference>
<proteinExistence type="predicted"/>
<evidence type="ECO:0000313" key="3">
    <source>
        <dbReference type="EMBL" id="GHB31198.1"/>
    </source>
</evidence>
<dbReference type="Gene3D" id="3.40.50.300">
    <property type="entry name" value="P-loop containing nucleotide triphosphate hydrolases"/>
    <property type="match status" value="1"/>
</dbReference>
<reference evidence="4" key="1">
    <citation type="journal article" date="2019" name="Int. J. Syst. Evol. Microbiol.">
        <title>The Global Catalogue of Microorganisms (GCM) 10K type strain sequencing project: providing services to taxonomists for standard genome sequencing and annotation.</title>
        <authorList>
            <consortium name="The Broad Institute Genomics Platform"/>
            <consortium name="The Broad Institute Genome Sequencing Center for Infectious Disease"/>
            <person name="Wu L."/>
            <person name="Ma J."/>
        </authorList>
    </citation>
    <scope>NUCLEOTIDE SEQUENCE [LARGE SCALE GENOMIC DNA]</scope>
    <source>
        <strain evidence="4">JCM 4737</strain>
    </source>
</reference>
<organism evidence="3 4">
    <name type="scientific">Streptomyces chryseus</name>
    <dbReference type="NCBI Taxonomy" id="68186"/>
    <lineage>
        <taxon>Bacteria</taxon>
        <taxon>Bacillati</taxon>
        <taxon>Actinomycetota</taxon>
        <taxon>Actinomycetes</taxon>
        <taxon>Kitasatosporales</taxon>
        <taxon>Streptomycetaceae</taxon>
        <taxon>Streptomyces</taxon>
    </lineage>
</organism>
<accession>A0ABQ3EDC1</accession>
<gene>
    <name evidence="3" type="ORF">GCM10010346_63250</name>
</gene>
<dbReference type="InterPro" id="IPR003593">
    <property type="entry name" value="AAA+_ATPase"/>
</dbReference>
<dbReference type="RefSeq" id="WP_189716448.1">
    <property type="nucleotide sequence ID" value="NZ_BMVO01000039.1"/>
</dbReference>
<sequence>MARAGGTGGGLGAGAAHLRAEWGRWWRTEDWSDVHVAHYILNDQYRTWMRFQQRNKAEVQQSIGLLKEQQKFARQSQMMQMNMQRQRHRQGRYGGGGYGGGMGASPVISYRMMQWASLQMRMGQQEFRHQEITPSMLQIGRGQVRSRRHWAAAAWFLALGAVWAGLWWASVTAALVVTLLAVTAFAIAAASAGRSLKPRRPPVPKLLFVPPTAPAHTQLAEPEAEEKPFAIREAGQDPRAAREAVRLALKREKVAIAEVLVPEQTAYGWKVPLVLDASATADQLVGVLRRVATTLRVGQSRVLAQSADPEDAALITLRILTSDPFTNAAPYPYRPPLSCSILNPVSLGLSLEGEETPVVLAGQHIMLVANTGAGKTSMVQAIAEYVTACRDAVIVDVDPAKRGLKALAPLAAMTARTPEESEKVLESLLERARRRIASMPPTQDMWIPTPEEPAVLVAVEEVPQLSDRGRALMVALLRIGREAMITELIITQDATKEVLGAAIAGVPGVRILMSCRMEDVPLVVGRPDAVSQGWLPHMLVPSPVQGDPADAGRFYAVTPLHRDPVLRYVTPLLPTEAARLTQERIAAGLPTLDPAPVPAPAAQPQPSAPLAPIVQQLLAAFATHSNPESLSVAQIAAHLEAADPQAWGRKSGQTNRDHLAMVGRKIKADLKAVGLTIPSGRLKGVPGQPSGYLLADIQDALS</sequence>
<dbReference type="SUPFAM" id="SSF52540">
    <property type="entry name" value="P-loop containing nucleoside triphosphate hydrolases"/>
    <property type="match status" value="1"/>
</dbReference>
<keyword evidence="4" id="KW-1185">Reference proteome</keyword>
<dbReference type="Proteomes" id="UP000599437">
    <property type="component" value="Unassembled WGS sequence"/>
</dbReference>
<evidence type="ECO:0000256" key="1">
    <source>
        <dbReference type="SAM" id="Phobius"/>
    </source>
</evidence>
<feature type="domain" description="AAA+ ATPase" evidence="2">
    <location>
        <begin position="361"/>
        <end position="495"/>
    </location>
</feature>
<dbReference type="SMART" id="SM00382">
    <property type="entry name" value="AAA"/>
    <property type="match status" value="1"/>
</dbReference>
<evidence type="ECO:0000259" key="2">
    <source>
        <dbReference type="SMART" id="SM00382"/>
    </source>
</evidence>
<keyword evidence="1" id="KW-0472">Membrane</keyword>
<keyword evidence="1" id="KW-0812">Transmembrane</keyword>
<protein>
    <recommendedName>
        <fullName evidence="2">AAA+ ATPase domain-containing protein</fullName>
    </recommendedName>
</protein>